<dbReference type="EMBL" id="JAEQBW010000003">
    <property type="protein sequence ID" value="MBK6265098.1"/>
    <property type="molecule type" value="Genomic_DNA"/>
</dbReference>
<sequence>MKSICFISIFFLFAFCNFQNESKNKGGKSSNQTIENKSIDKSLELSSFQKNNSETIELPVIGTFELGSAEIDSTNEYGAGDCWGKIKRYSLANVGLAIDSMSCGEYGFTYTYYLLSQTDFVQSVFIQKSESILNPENNSYFYIQEEQVIDFNSDPAISMIRVDTVYEYNLRQNQIKKKFVTDALKDKQKTYEHLEMEYQGTWTRQLD</sequence>
<protein>
    <submittedName>
        <fullName evidence="1">Uncharacterized protein</fullName>
    </submittedName>
</protein>
<accession>A0A934WXQ8</accession>
<comment type="caution">
    <text evidence="1">The sequence shown here is derived from an EMBL/GenBank/DDBJ whole genome shotgun (WGS) entry which is preliminary data.</text>
</comment>
<keyword evidence="2" id="KW-1185">Reference proteome</keyword>
<evidence type="ECO:0000313" key="1">
    <source>
        <dbReference type="EMBL" id="MBK6265098.1"/>
    </source>
</evidence>
<organism evidence="1 2">
    <name type="scientific">Marivirga aurantiaca</name>
    <dbReference type="NCBI Taxonomy" id="2802615"/>
    <lineage>
        <taxon>Bacteria</taxon>
        <taxon>Pseudomonadati</taxon>
        <taxon>Bacteroidota</taxon>
        <taxon>Cytophagia</taxon>
        <taxon>Cytophagales</taxon>
        <taxon>Marivirgaceae</taxon>
        <taxon>Marivirga</taxon>
    </lineage>
</organism>
<dbReference type="Proteomes" id="UP000611723">
    <property type="component" value="Unassembled WGS sequence"/>
</dbReference>
<gene>
    <name evidence="1" type="ORF">JKA74_08615</name>
</gene>
<dbReference type="RefSeq" id="WP_201430778.1">
    <property type="nucleotide sequence ID" value="NZ_JAEQBW010000003.1"/>
</dbReference>
<evidence type="ECO:0000313" key="2">
    <source>
        <dbReference type="Proteomes" id="UP000611723"/>
    </source>
</evidence>
<dbReference type="AlphaFoldDB" id="A0A934WXQ8"/>
<proteinExistence type="predicted"/>
<name>A0A934WXQ8_9BACT</name>
<reference evidence="1" key="1">
    <citation type="submission" date="2021-01" db="EMBL/GenBank/DDBJ databases">
        <title>Marivirga aurantiaca sp. nov., isolated from intertidal surface sediments.</title>
        <authorList>
            <person name="Zhang M."/>
        </authorList>
    </citation>
    <scope>NUCLEOTIDE SEQUENCE</scope>
    <source>
        <strain evidence="1">S37H4</strain>
    </source>
</reference>